<dbReference type="PROSITE" id="PS52016">
    <property type="entry name" value="TONB_DEPENDENT_REC_3"/>
    <property type="match status" value="1"/>
</dbReference>
<evidence type="ECO:0000256" key="11">
    <source>
        <dbReference type="RuleBase" id="RU003357"/>
    </source>
</evidence>
<evidence type="ECO:0000259" key="12">
    <source>
        <dbReference type="Pfam" id="PF00593"/>
    </source>
</evidence>
<evidence type="ECO:0000259" key="13">
    <source>
        <dbReference type="Pfam" id="PF07715"/>
    </source>
</evidence>
<dbReference type="Pfam" id="PF00593">
    <property type="entry name" value="TonB_dep_Rec_b-barrel"/>
    <property type="match status" value="1"/>
</dbReference>
<dbReference type="EMBL" id="SNYC01000005">
    <property type="protein sequence ID" value="TDQ08707.1"/>
    <property type="molecule type" value="Genomic_DNA"/>
</dbReference>
<dbReference type="PANTHER" id="PTHR30069:SF29">
    <property type="entry name" value="HEMOGLOBIN AND HEMOGLOBIN-HAPTOGLOBIN-BINDING PROTEIN 1-RELATED"/>
    <property type="match status" value="1"/>
</dbReference>
<evidence type="ECO:0000256" key="7">
    <source>
        <dbReference type="ARBA" id="ARBA00023136"/>
    </source>
</evidence>
<evidence type="ECO:0000256" key="3">
    <source>
        <dbReference type="ARBA" id="ARBA00022452"/>
    </source>
</evidence>
<evidence type="ECO:0000313" key="14">
    <source>
        <dbReference type="EMBL" id="TDQ08707.1"/>
    </source>
</evidence>
<dbReference type="AlphaFoldDB" id="A0A4R6STL5"/>
<comment type="subcellular location">
    <subcellularLocation>
        <location evidence="1 10">Cell outer membrane</location>
        <topology evidence="1 10">Multi-pass membrane protein</topology>
    </subcellularLocation>
</comment>
<feature type="domain" description="TonB-dependent receptor-like beta-barrel" evidence="12">
    <location>
        <begin position="367"/>
        <end position="835"/>
    </location>
</feature>
<dbReference type="InterPro" id="IPR036942">
    <property type="entry name" value="Beta-barrel_TonB_sf"/>
</dbReference>
<keyword evidence="3 10" id="KW-1134">Transmembrane beta strand</keyword>
<evidence type="ECO:0000256" key="5">
    <source>
        <dbReference type="ARBA" id="ARBA00022729"/>
    </source>
</evidence>
<gene>
    <name evidence="14" type="ORF">ATK78_3224</name>
</gene>
<dbReference type="Pfam" id="PF07715">
    <property type="entry name" value="Plug"/>
    <property type="match status" value="1"/>
</dbReference>
<keyword evidence="9 10" id="KW-0998">Cell outer membrane</keyword>
<comment type="similarity">
    <text evidence="10 11">Belongs to the TonB-dependent receptor family.</text>
</comment>
<dbReference type="InterPro" id="IPR039426">
    <property type="entry name" value="TonB-dep_rcpt-like"/>
</dbReference>
<evidence type="ECO:0000313" key="15">
    <source>
        <dbReference type="Proteomes" id="UP000295620"/>
    </source>
</evidence>
<organism evidence="14 15">
    <name type="scientific">Pedobacter metabolipauper</name>
    <dbReference type="NCBI Taxonomy" id="425513"/>
    <lineage>
        <taxon>Bacteria</taxon>
        <taxon>Pseudomonadati</taxon>
        <taxon>Bacteroidota</taxon>
        <taxon>Sphingobacteriia</taxon>
        <taxon>Sphingobacteriales</taxon>
        <taxon>Sphingobacteriaceae</taxon>
        <taxon>Pedobacter</taxon>
    </lineage>
</organism>
<dbReference type="GO" id="GO:0015344">
    <property type="term" value="F:siderophore uptake transmembrane transporter activity"/>
    <property type="evidence" value="ECO:0007669"/>
    <property type="project" value="TreeGrafter"/>
</dbReference>
<sequence length="861" mass="96177">MRKPLQVAPFIVVLLLSYNGLFAQSKIKTDTVRNVDILENQVLHEVVVSASRRSESILKAPVTIETFNSRDIRLSAAPSFFDALENVKGVQMLTPSMGFKIINTRGFANTTNVRFTQLVDGIDNQAPHIGAPIGNAMGPNDLDIEKVEIIPGTASALYGLNAINGLANFITKNPFTTTGITIQQKTGITHVNDPQSPAKLFSETSLRIAEKISSRLAYKVNFTYTKGYDWIANDRTDLNATANSGVGIGGGINNPANDPVNGYGNESSNRRRITLGGRQYQVSRTGYDEKDMTDYDIKNVKADIGLHYKLSDKTLLSYTYRIAGINNVYQRANRFALKDYMLQQHAVELKSEIFQARGFVTTENTGKSYNLRSAAENQDRKFKNDNQWYADYTSAFNNAIGQSGTTAAQALARARIAADQGRLQPGTPAFQNSLNELAGINNWDQGAALRVKDNLAHAEAQADISKAIGNQFREKTGLDLLAGLDYVVYFIHPDGNYFINPAEGKTFDTFTYGKTGAFVQARKNVLKNRVSVTATLRVDKNDYFEAKLNPRFTAVITPYKNQSIRISYQSGSRFPSIFEAFSNVNSGGVRRVGGLKVMSDGVFENAYLRSSVDQFQAAVTNDFNNGISTADAIRRQKQLLIKNYYTYLKPEHITSMEIGYKGLFLDRTLKIDADFYYNKYNNFIAQVEMNVPNTILPDSIPTALNDRNRQSRYRLYTNSRSVVYNLGGSLGMNYLFLERYTIGGNLAYAKLSRTENNDGFEDGFNTPEWISNVSLAGEHVIKSLSFLVMYKYQNSYYWQSFLVNGQVKSYGNIDAQLSYDLMKTKLRIKLGATNLLNNYYYSYLGGPSVGGMYYTTLTYQL</sequence>
<dbReference type="Gene3D" id="2.170.130.10">
    <property type="entry name" value="TonB-dependent receptor, plug domain"/>
    <property type="match status" value="1"/>
</dbReference>
<evidence type="ECO:0000256" key="10">
    <source>
        <dbReference type="PROSITE-ProRule" id="PRU01360"/>
    </source>
</evidence>
<dbReference type="GO" id="GO:0044718">
    <property type="term" value="P:siderophore transmembrane transport"/>
    <property type="evidence" value="ECO:0007669"/>
    <property type="project" value="TreeGrafter"/>
</dbReference>
<dbReference type="Proteomes" id="UP000295620">
    <property type="component" value="Unassembled WGS sequence"/>
</dbReference>
<keyword evidence="4 10" id="KW-0812">Transmembrane</keyword>
<dbReference type="InterPro" id="IPR000531">
    <property type="entry name" value="Beta-barrel_TonB"/>
</dbReference>
<dbReference type="InterPro" id="IPR037066">
    <property type="entry name" value="Plug_dom_sf"/>
</dbReference>
<evidence type="ECO:0000256" key="8">
    <source>
        <dbReference type="ARBA" id="ARBA00023170"/>
    </source>
</evidence>
<keyword evidence="5" id="KW-0732">Signal</keyword>
<proteinExistence type="inferred from homology"/>
<feature type="domain" description="TonB-dependent receptor plug" evidence="13">
    <location>
        <begin position="58"/>
        <end position="165"/>
    </location>
</feature>
<protein>
    <submittedName>
        <fullName evidence="14">Iron complex outermembrane receptor protein</fullName>
    </submittedName>
</protein>
<dbReference type="SUPFAM" id="SSF56935">
    <property type="entry name" value="Porins"/>
    <property type="match status" value="1"/>
</dbReference>
<keyword evidence="8 14" id="KW-0675">Receptor</keyword>
<dbReference type="Gene3D" id="2.40.170.20">
    <property type="entry name" value="TonB-dependent receptor, beta-barrel domain"/>
    <property type="match status" value="1"/>
</dbReference>
<keyword evidence="2 10" id="KW-0813">Transport</keyword>
<dbReference type="InterPro" id="IPR012910">
    <property type="entry name" value="Plug_dom"/>
</dbReference>
<reference evidence="14 15" key="1">
    <citation type="submission" date="2019-03" db="EMBL/GenBank/DDBJ databases">
        <title>Genomic Encyclopedia of Archaeal and Bacterial Type Strains, Phase II (KMG-II): from individual species to whole genera.</title>
        <authorList>
            <person name="Goeker M."/>
        </authorList>
    </citation>
    <scope>NUCLEOTIDE SEQUENCE [LARGE SCALE GENOMIC DNA]</scope>
    <source>
        <strain evidence="14 15">DSM 19035</strain>
    </source>
</reference>
<keyword evidence="6 11" id="KW-0798">TonB box</keyword>
<evidence type="ECO:0000256" key="6">
    <source>
        <dbReference type="ARBA" id="ARBA00023077"/>
    </source>
</evidence>
<accession>A0A4R6STL5</accession>
<dbReference type="PANTHER" id="PTHR30069">
    <property type="entry name" value="TONB-DEPENDENT OUTER MEMBRANE RECEPTOR"/>
    <property type="match status" value="1"/>
</dbReference>
<keyword evidence="7 10" id="KW-0472">Membrane</keyword>
<keyword evidence="15" id="KW-1185">Reference proteome</keyword>
<evidence type="ECO:0000256" key="4">
    <source>
        <dbReference type="ARBA" id="ARBA00022692"/>
    </source>
</evidence>
<name>A0A4R6STL5_9SPHI</name>
<comment type="caution">
    <text evidence="14">The sequence shown here is derived from an EMBL/GenBank/DDBJ whole genome shotgun (WGS) entry which is preliminary data.</text>
</comment>
<evidence type="ECO:0000256" key="1">
    <source>
        <dbReference type="ARBA" id="ARBA00004571"/>
    </source>
</evidence>
<dbReference type="GO" id="GO:0009279">
    <property type="term" value="C:cell outer membrane"/>
    <property type="evidence" value="ECO:0007669"/>
    <property type="project" value="UniProtKB-SubCell"/>
</dbReference>
<dbReference type="RefSeq" id="WP_208112382.1">
    <property type="nucleotide sequence ID" value="NZ_SNYC01000005.1"/>
</dbReference>
<evidence type="ECO:0000256" key="2">
    <source>
        <dbReference type="ARBA" id="ARBA00022448"/>
    </source>
</evidence>
<evidence type="ECO:0000256" key="9">
    <source>
        <dbReference type="ARBA" id="ARBA00023237"/>
    </source>
</evidence>